<feature type="non-terminal residue" evidence="2">
    <location>
        <position position="1"/>
    </location>
</feature>
<feature type="region of interest" description="Disordered" evidence="1">
    <location>
        <begin position="1"/>
        <end position="52"/>
    </location>
</feature>
<feature type="compositionally biased region" description="Basic and acidic residues" evidence="1">
    <location>
        <begin position="38"/>
        <end position="52"/>
    </location>
</feature>
<dbReference type="InParanoid" id="A0A2P5F382"/>
<evidence type="ECO:0000313" key="3">
    <source>
        <dbReference type="Proteomes" id="UP000237000"/>
    </source>
</evidence>
<reference evidence="3" key="1">
    <citation type="submission" date="2016-06" db="EMBL/GenBank/DDBJ databases">
        <title>Parallel loss of symbiosis genes in relatives of nitrogen-fixing non-legume Parasponia.</title>
        <authorList>
            <person name="Van Velzen R."/>
            <person name="Holmer R."/>
            <person name="Bu F."/>
            <person name="Rutten L."/>
            <person name="Van Zeijl A."/>
            <person name="Liu W."/>
            <person name="Santuari L."/>
            <person name="Cao Q."/>
            <person name="Sharma T."/>
            <person name="Shen D."/>
            <person name="Roswanjaya Y."/>
            <person name="Wardhani T."/>
            <person name="Kalhor M.S."/>
            <person name="Jansen J."/>
            <person name="Van den Hoogen J."/>
            <person name="Gungor B."/>
            <person name="Hartog M."/>
            <person name="Hontelez J."/>
            <person name="Verver J."/>
            <person name="Yang W.-C."/>
            <person name="Schijlen E."/>
            <person name="Repin R."/>
            <person name="Schilthuizen M."/>
            <person name="Schranz E."/>
            <person name="Heidstra R."/>
            <person name="Miyata K."/>
            <person name="Fedorova E."/>
            <person name="Kohlen W."/>
            <person name="Bisseling T."/>
            <person name="Smit S."/>
            <person name="Geurts R."/>
        </authorList>
    </citation>
    <scope>NUCLEOTIDE SEQUENCE [LARGE SCALE GENOMIC DNA]</scope>
    <source>
        <strain evidence="3">cv. RG33-2</strain>
    </source>
</reference>
<proteinExistence type="predicted"/>
<dbReference type="AlphaFoldDB" id="A0A2P5F382"/>
<feature type="compositionally biased region" description="Polar residues" evidence="1">
    <location>
        <begin position="13"/>
        <end position="34"/>
    </location>
</feature>
<evidence type="ECO:0000313" key="2">
    <source>
        <dbReference type="EMBL" id="PON92256.1"/>
    </source>
</evidence>
<feature type="compositionally biased region" description="Basic and acidic residues" evidence="1">
    <location>
        <begin position="1"/>
        <end position="12"/>
    </location>
</feature>
<name>A0A2P5F382_TREOI</name>
<keyword evidence="3" id="KW-1185">Reference proteome</keyword>
<dbReference type="EMBL" id="JXTC01000068">
    <property type="protein sequence ID" value="PON92256.1"/>
    <property type="molecule type" value="Genomic_DNA"/>
</dbReference>
<gene>
    <name evidence="2" type="ORF">TorRG33x02_120750</name>
</gene>
<accession>A0A2P5F382</accession>
<sequence length="52" mass="5890">VEQRWCQLEKSDTAPSSSGDVASRTSGQGSTPTGVSLERNREREREDLRKRR</sequence>
<protein>
    <submittedName>
        <fullName evidence="2">Uncharacterized protein</fullName>
    </submittedName>
</protein>
<organism evidence="2 3">
    <name type="scientific">Trema orientale</name>
    <name type="common">Charcoal tree</name>
    <name type="synonym">Celtis orientalis</name>
    <dbReference type="NCBI Taxonomy" id="63057"/>
    <lineage>
        <taxon>Eukaryota</taxon>
        <taxon>Viridiplantae</taxon>
        <taxon>Streptophyta</taxon>
        <taxon>Embryophyta</taxon>
        <taxon>Tracheophyta</taxon>
        <taxon>Spermatophyta</taxon>
        <taxon>Magnoliopsida</taxon>
        <taxon>eudicotyledons</taxon>
        <taxon>Gunneridae</taxon>
        <taxon>Pentapetalae</taxon>
        <taxon>rosids</taxon>
        <taxon>fabids</taxon>
        <taxon>Rosales</taxon>
        <taxon>Cannabaceae</taxon>
        <taxon>Trema</taxon>
    </lineage>
</organism>
<comment type="caution">
    <text evidence="2">The sequence shown here is derived from an EMBL/GenBank/DDBJ whole genome shotgun (WGS) entry which is preliminary data.</text>
</comment>
<evidence type="ECO:0000256" key="1">
    <source>
        <dbReference type="SAM" id="MobiDB-lite"/>
    </source>
</evidence>
<dbReference type="Proteomes" id="UP000237000">
    <property type="component" value="Unassembled WGS sequence"/>
</dbReference>